<keyword evidence="4" id="KW-0963">Cytoplasm</keyword>
<evidence type="ECO:0000256" key="6">
    <source>
        <dbReference type="ARBA" id="ARBA00022723"/>
    </source>
</evidence>
<name>A0A437PMZ6_9BACT</name>
<organism evidence="11 12">
    <name type="scientific">Sandaracinomonas limnophila</name>
    <dbReference type="NCBI Taxonomy" id="1862386"/>
    <lineage>
        <taxon>Bacteria</taxon>
        <taxon>Pseudomonadati</taxon>
        <taxon>Bacteroidota</taxon>
        <taxon>Cytophagia</taxon>
        <taxon>Cytophagales</taxon>
        <taxon>Flectobacillaceae</taxon>
        <taxon>Sandaracinomonas</taxon>
    </lineage>
</organism>
<gene>
    <name evidence="11" type="primary">tsaE</name>
    <name evidence="11" type="ORF">EOJ36_10300</name>
</gene>
<dbReference type="Proteomes" id="UP000282832">
    <property type="component" value="Unassembled WGS sequence"/>
</dbReference>
<evidence type="ECO:0000256" key="2">
    <source>
        <dbReference type="ARBA" id="ARBA00007599"/>
    </source>
</evidence>
<keyword evidence="9" id="KW-0460">Magnesium</keyword>
<keyword evidence="6" id="KW-0479">Metal-binding</keyword>
<accession>A0A437PMZ6</accession>
<dbReference type="InterPro" id="IPR027417">
    <property type="entry name" value="P-loop_NTPase"/>
</dbReference>
<comment type="caution">
    <text evidence="11">The sequence shown here is derived from an EMBL/GenBank/DDBJ whole genome shotgun (WGS) entry which is preliminary data.</text>
</comment>
<evidence type="ECO:0000313" key="12">
    <source>
        <dbReference type="Proteomes" id="UP000282832"/>
    </source>
</evidence>
<comment type="similarity">
    <text evidence="2">Belongs to the TsaE family.</text>
</comment>
<evidence type="ECO:0000256" key="10">
    <source>
        <dbReference type="ARBA" id="ARBA00032441"/>
    </source>
</evidence>
<comment type="subcellular location">
    <subcellularLocation>
        <location evidence="1">Cytoplasm</location>
    </subcellularLocation>
</comment>
<dbReference type="AlphaFoldDB" id="A0A437PMZ6"/>
<evidence type="ECO:0000256" key="4">
    <source>
        <dbReference type="ARBA" id="ARBA00022490"/>
    </source>
</evidence>
<keyword evidence="11" id="KW-0808">Transferase</keyword>
<dbReference type="PANTHER" id="PTHR33540">
    <property type="entry name" value="TRNA THREONYLCARBAMOYLADENOSINE BIOSYNTHESIS PROTEIN TSAE"/>
    <property type="match status" value="1"/>
</dbReference>
<keyword evidence="12" id="KW-1185">Reference proteome</keyword>
<dbReference type="SUPFAM" id="SSF52540">
    <property type="entry name" value="P-loop containing nucleoside triphosphate hydrolases"/>
    <property type="match status" value="1"/>
</dbReference>
<proteinExistence type="inferred from homology"/>
<protein>
    <recommendedName>
        <fullName evidence="3">tRNA threonylcarbamoyladenosine biosynthesis protein TsaE</fullName>
    </recommendedName>
    <alternativeName>
        <fullName evidence="10">t(6)A37 threonylcarbamoyladenosine biosynthesis protein TsaE</fullName>
    </alternativeName>
</protein>
<dbReference type="OrthoDB" id="9815896at2"/>
<sequence length="126" mass="14424">MAKEIVDLSPKLPTIWLFSGQMGAGKTTLIKEICKEFKVKETVQSPTFSLVNEYSTENGQSIYHFDLYRLKNVQEALAIGIEDYLDSGNICLIEWPEQAEELWEGEFATFQLNLGENETRNMKLNL</sequence>
<keyword evidence="8" id="KW-0067">ATP-binding</keyword>
<dbReference type="NCBIfam" id="TIGR00150">
    <property type="entry name" value="T6A_YjeE"/>
    <property type="match status" value="1"/>
</dbReference>
<evidence type="ECO:0000256" key="1">
    <source>
        <dbReference type="ARBA" id="ARBA00004496"/>
    </source>
</evidence>
<dbReference type="EMBL" id="SACY01000005">
    <property type="protein sequence ID" value="RVU23640.1"/>
    <property type="molecule type" value="Genomic_DNA"/>
</dbReference>
<dbReference type="PANTHER" id="PTHR33540:SF2">
    <property type="entry name" value="TRNA THREONYLCARBAMOYLADENOSINE BIOSYNTHESIS PROTEIN TSAE"/>
    <property type="match status" value="1"/>
</dbReference>
<evidence type="ECO:0000256" key="3">
    <source>
        <dbReference type="ARBA" id="ARBA00019010"/>
    </source>
</evidence>
<dbReference type="GO" id="GO:0002949">
    <property type="term" value="P:tRNA threonylcarbamoyladenosine modification"/>
    <property type="evidence" value="ECO:0007669"/>
    <property type="project" value="InterPro"/>
</dbReference>
<evidence type="ECO:0000256" key="7">
    <source>
        <dbReference type="ARBA" id="ARBA00022741"/>
    </source>
</evidence>
<keyword evidence="5" id="KW-0819">tRNA processing</keyword>
<dbReference type="Gene3D" id="3.40.50.300">
    <property type="entry name" value="P-loop containing nucleotide triphosphate hydrolases"/>
    <property type="match status" value="1"/>
</dbReference>
<dbReference type="Pfam" id="PF02367">
    <property type="entry name" value="TsaE"/>
    <property type="match status" value="1"/>
</dbReference>
<evidence type="ECO:0000256" key="5">
    <source>
        <dbReference type="ARBA" id="ARBA00022694"/>
    </source>
</evidence>
<dbReference type="GO" id="GO:0046872">
    <property type="term" value="F:metal ion binding"/>
    <property type="evidence" value="ECO:0007669"/>
    <property type="project" value="UniProtKB-KW"/>
</dbReference>
<keyword evidence="7" id="KW-0547">Nucleotide-binding</keyword>
<evidence type="ECO:0000313" key="11">
    <source>
        <dbReference type="EMBL" id="RVU23640.1"/>
    </source>
</evidence>
<dbReference type="GO" id="GO:0005737">
    <property type="term" value="C:cytoplasm"/>
    <property type="evidence" value="ECO:0007669"/>
    <property type="project" value="UniProtKB-SubCell"/>
</dbReference>
<evidence type="ECO:0000256" key="8">
    <source>
        <dbReference type="ARBA" id="ARBA00022840"/>
    </source>
</evidence>
<reference evidence="11 12" key="1">
    <citation type="submission" date="2019-01" db="EMBL/GenBank/DDBJ databases">
        <authorList>
            <person name="Chen W.-M."/>
        </authorList>
    </citation>
    <scope>NUCLEOTIDE SEQUENCE [LARGE SCALE GENOMIC DNA]</scope>
    <source>
        <strain evidence="11 12">FSY-15</strain>
    </source>
</reference>
<dbReference type="InterPro" id="IPR003442">
    <property type="entry name" value="T6A_TsaE"/>
</dbReference>
<dbReference type="GO" id="GO:0016740">
    <property type="term" value="F:transferase activity"/>
    <property type="evidence" value="ECO:0007669"/>
    <property type="project" value="UniProtKB-KW"/>
</dbReference>
<dbReference type="GO" id="GO:0005524">
    <property type="term" value="F:ATP binding"/>
    <property type="evidence" value="ECO:0007669"/>
    <property type="project" value="UniProtKB-KW"/>
</dbReference>
<evidence type="ECO:0000256" key="9">
    <source>
        <dbReference type="ARBA" id="ARBA00022842"/>
    </source>
</evidence>